<dbReference type="Gene3D" id="2.130.10.10">
    <property type="entry name" value="YVTN repeat-like/Quinoprotein amine dehydrogenase"/>
    <property type="match status" value="1"/>
</dbReference>
<reference evidence="6 7" key="2">
    <citation type="submission" date="2018-11" db="EMBL/GenBank/DDBJ databases">
        <authorList>
            <consortium name="Pathogen Informatics"/>
        </authorList>
    </citation>
    <scope>NUCLEOTIDE SEQUENCE [LARGE SCALE GENOMIC DNA]</scope>
</reference>
<keyword evidence="2" id="KW-0853">WD repeat</keyword>
<organism evidence="8">
    <name type="scientific">Brugia pahangi</name>
    <name type="common">Filarial nematode worm</name>
    <dbReference type="NCBI Taxonomy" id="6280"/>
    <lineage>
        <taxon>Eukaryota</taxon>
        <taxon>Metazoa</taxon>
        <taxon>Ecdysozoa</taxon>
        <taxon>Nematoda</taxon>
        <taxon>Chromadorea</taxon>
        <taxon>Rhabditida</taxon>
        <taxon>Spirurina</taxon>
        <taxon>Spiruromorpha</taxon>
        <taxon>Filarioidea</taxon>
        <taxon>Onchocercidae</taxon>
        <taxon>Brugia</taxon>
    </lineage>
</organism>
<comment type="similarity">
    <text evidence="1">Belongs to the WD repeat mio family.</text>
</comment>
<dbReference type="InterPro" id="IPR037593">
    <property type="entry name" value="MIOS/Sea4"/>
</dbReference>
<evidence type="ECO:0000256" key="1">
    <source>
        <dbReference type="ARBA" id="ARBA00009713"/>
    </source>
</evidence>
<evidence type="ECO:0000313" key="8">
    <source>
        <dbReference type="WBParaSite" id="BPAG_0000893301-mRNA-1"/>
    </source>
</evidence>
<dbReference type="WBParaSite" id="BPAG_0000893301-mRNA-1">
    <property type="protein sequence ID" value="BPAG_0000893301-mRNA-1"/>
    <property type="gene ID" value="BPAG_0000893301"/>
</dbReference>
<keyword evidence="3" id="KW-0677">Repeat</keyword>
<evidence type="ECO:0000256" key="3">
    <source>
        <dbReference type="ARBA" id="ARBA00022737"/>
    </source>
</evidence>
<name>A0A0N4TKQ3_BRUPA</name>
<dbReference type="GO" id="GO:0034198">
    <property type="term" value="P:cellular response to amino acid starvation"/>
    <property type="evidence" value="ECO:0007669"/>
    <property type="project" value="TreeGrafter"/>
</dbReference>
<dbReference type="InterPro" id="IPR049092">
    <property type="entry name" value="MIOS_a-sol"/>
</dbReference>
<dbReference type="InterPro" id="IPR036322">
    <property type="entry name" value="WD40_repeat_dom_sf"/>
</dbReference>
<protein>
    <submittedName>
        <fullName evidence="8">Zinc_ribbon_16 domain-containing protein</fullName>
    </submittedName>
</protein>
<dbReference type="PANTHER" id="PTHR16453">
    <property type="entry name" value="WD40 DOMAIN-CONTAINING PROTEIN MIO FAMILY MEMBER"/>
    <property type="match status" value="1"/>
</dbReference>
<evidence type="ECO:0000259" key="5">
    <source>
        <dbReference type="Pfam" id="PF21719"/>
    </source>
</evidence>
<feature type="domain" description="MIOS-like alpha-solenoid" evidence="5">
    <location>
        <begin position="432"/>
        <end position="672"/>
    </location>
</feature>
<dbReference type="SUPFAM" id="SSF50978">
    <property type="entry name" value="WD40 repeat-like"/>
    <property type="match status" value="1"/>
</dbReference>
<dbReference type="STRING" id="6280.A0A0N4TKQ3"/>
<reference evidence="8" key="1">
    <citation type="submission" date="2016-04" db="UniProtKB">
        <authorList>
            <consortium name="WormBaseParasite"/>
        </authorList>
    </citation>
    <scope>IDENTIFICATION</scope>
</reference>
<dbReference type="Pfam" id="PF17034">
    <property type="entry name" value="zinc_ribbon_16"/>
    <property type="match status" value="1"/>
</dbReference>
<dbReference type="GO" id="GO:0005737">
    <property type="term" value="C:cytoplasm"/>
    <property type="evidence" value="ECO:0007669"/>
    <property type="project" value="TreeGrafter"/>
</dbReference>
<evidence type="ECO:0000313" key="6">
    <source>
        <dbReference type="EMBL" id="VDN90081.1"/>
    </source>
</evidence>
<dbReference type="InterPro" id="IPR031488">
    <property type="entry name" value="Zn_ribbon_mio"/>
</dbReference>
<evidence type="ECO:0000256" key="2">
    <source>
        <dbReference type="ARBA" id="ARBA00022574"/>
    </source>
</evidence>
<keyword evidence="7" id="KW-1185">Reference proteome</keyword>
<gene>
    <name evidence="6" type="ORF">BPAG_LOCUS8895</name>
</gene>
<accession>A0A0N4TKQ3</accession>
<evidence type="ECO:0000259" key="4">
    <source>
        <dbReference type="Pfam" id="PF17034"/>
    </source>
</evidence>
<evidence type="ECO:0000313" key="7">
    <source>
        <dbReference type="Proteomes" id="UP000278627"/>
    </source>
</evidence>
<dbReference type="CDD" id="cd16691">
    <property type="entry name" value="mRING-H2-C3H3C2_Mio"/>
    <property type="match status" value="1"/>
</dbReference>
<dbReference type="AlphaFoldDB" id="A0A0N4TKQ3"/>
<dbReference type="GO" id="GO:1904263">
    <property type="term" value="P:positive regulation of TORC1 signaling"/>
    <property type="evidence" value="ECO:0007669"/>
    <property type="project" value="TreeGrafter"/>
</dbReference>
<proteinExistence type="inferred from homology"/>
<dbReference type="Pfam" id="PF21719">
    <property type="entry name" value="MIOS_a-sol"/>
    <property type="match status" value="1"/>
</dbReference>
<sequence length="984" mass="111388">MGSLTLPTRRDFKNGAMFRDVRWLSSRRQQFVALSAEQIAFYEDVGEVRPKLLQCLPFNQTSELDHLQCFDLSPLSDEALALGYANGRVVVTNVAAEPDISTSPFAHKLDHFSNLDDTMETMEFVCDMPKPVAFLNFSSVTYTYLAACLEGGRSQDYTICVFDISNPKLHVFSVNCNERVMDLTWLRNDPSILCLACSRSMKFFDIREGARPVYSVSVSNQVRSISAGDVHFCIASIIDDFVCIYDRRHLKSPLYRMQISYFKKNDTGAVKILWNPHSPSCLSCFRRNSRVVTELISPCESILEDHSIIEIPSFPMSDTIDLIQGGFRGTRYSEDIVSMKLSHSYLQLNYKFFGISRVSGFTWHPENCNRLLVVAPDGGRGAFEVRLATVNKFVTGDYSSQGFVAHASGNQLYVRNADPVVTDELADISFIMKNRAAKNFGSPSSTTLEAYTRSCKEIIDCCPYSTSEVKWLWKWIRHMINIMDWKPCVYGALFPGVMNIMQHGLDPDKDELTTEQIFVSDPLLGHISLYKGKERDRVLKICGWPNLGDIAQLDAFIDTNFMERRTQSRAVAAALITANSSKMEKILNLMLEKGKESNDEGLLEMEVFQEALQYYQRSPGQWKSFSENLRNTVKDPYFNMIITFLNNRSDNFSGIIHQQDISLEDRIAFAAIHFNDQYFVESIKELFTNACLYRTLFGLLIIGISYEKATHDLLSHVKLILLIFGYVDYTGDIQTATVLLVVGRCFMKDQSWPIIYSAEGVASSDFELLAIEDNEACNELDEHMRRSCTIVCDYLDMLNTWGMWVQRARLDCILGWRRDMISAEPRMNQNAVQASAEICCQFCPQNITLDKTDTSTTSVVPSAVLVPATRPNISTTPSGAPSIPAREMACPRCLKPLPKCILCRRHMGSYVQTECHELGLLSSWFTWCQKCRHGGHMAHLWHWFNGHAECAASGCLCNCKMEDIDIVGLNAELPQPCLFCEDSC</sequence>
<dbReference type="EMBL" id="UZAD01013143">
    <property type="protein sequence ID" value="VDN90081.1"/>
    <property type="molecule type" value="Genomic_DNA"/>
</dbReference>
<dbReference type="InterPro" id="IPR015943">
    <property type="entry name" value="WD40/YVTN_repeat-like_dom_sf"/>
</dbReference>
<dbReference type="PANTHER" id="PTHR16453:SF9">
    <property type="entry name" value="GATOR COMPLEX PROTEIN MIOS"/>
    <property type="match status" value="1"/>
</dbReference>
<dbReference type="Proteomes" id="UP000278627">
    <property type="component" value="Unassembled WGS sequence"/>
</dbReference>
<feature type="domain" description="GATOR2 complex protein MIO zinc-ribbon like" evidence="4">
    <location>
        <begin position="885"/>
        <end position="961"/>
    </location>
</feature>